<dbReference type="SUPFAM" id="SSF47473">
    <property type="entry name" value="EF-hand"/>
    <property type="match status" value="3"/>
</dbReference>
<comment type="subcellular location">
    <subcellularLocation>
        <location evidence="3">Cell membrane</location>
        <topology evidence="3">Peripheral membrane protein</topology>
        <orientation evidence="3">Cytoplasmic side</orientation>
    </subcellularLocation>
    <subcellularLocation>
        <location evidence="2">Cytoplasm</location>
        <location evidence="2">Cytoskeleton</location>
        <location evidence="2">Actin patch</location>
    </subcellularLocation>
    <subcellularLocation>
        <location evidence="1">Endosome membrane</location>
        <topology evidence="1">Peripheral membrane protein</topology>
        <orientation evidence="1">Cytoplasmic side</orientation>
    </subcellularLocation>
</comment>
<feature type="compositionally biased region" description="Basic and acidic residues" evidence="12">
    <location>
        <begin position="656"/>
        <end position="666"/>
    </location>
</feature>
<keyword evidence="9" id="KW-0963">Cytoplasm</keyword>
<dbReference type="CDD" id="cd14270">
    <property type="entry name" value="UBA"/>
    <property type="match status" value="1"/>
</dbReference>
<evidence type="ECO:0000313" key="16">
    <source>
        <dbReference type="EMBL" id="QIX01843.1"/>
    </source>
</evidence>
<keyword evidence="8" id="KW-0009">Actin-binding</keyword>
<dbReference type="Pfam" id="PF12763">
    <property type="entry name" value="EH"/>
    <property type="match status" value="3"/>
</dbReference>
<dbReference type="SMART" id="SM00054">
    <property type="entry name" value="EFh"/>
    <property type="match status" value="3"/>
</dbReference>
<evidence type="ECO:0000256" key="4">
    <source>
        <dbReference type="ARBA" id="ARBA00011159"/>
    </source>
</evidence>
<evidence type="ECO:0000313" key="17">
    <source>
        <dbReference type="Proteomes" id="UP000503462"/>
    </source>
</evidence>
<dbReference type="CDD" id="cd00052">
    <property type="entry name" value="EH"/>
    <property type="match status" value="3"/>
</dbReference>
<feature type="compositionally biased region" description="Polar residues" evidence="12">
    <location>
        <begin position="431"/>
        <end position="448"/>
    </location>
</feature>
<evidence type="ECO:0000259" key="14">
    <source>
        <dbReference type="PROSITE" id="PS50031"/>
    </source>
</evidence>
<feature type="domain" description="EH" evidence="14">
    <location>
        <begin position="143"/>
        <end position="233"/>
    </location>
</feature>
<feature type="compositionally biased region" description="Polar residues" evidence="12">
    <location>
        <begin position="1104"/>
        <end position="1117"/>
    </location>
</feature>
<evidence type="ECO:0000256" key="2">
    <source>
        <dbReference type="ARBA" id="ARBA00004134"/>
    </source>
</evidence>
<dbReference type="PROSITE" id="PS50031">
    <property type="entry name" value="EH"/>
    <property type="match status" value="3"/>
</dbReference>
<feature type="compositionally biased region" description="Polar residues" evidence="12">
    <location>
        <begin position="994"/>
        <end position="1017"/>
    </location>
</feature>
<dbReference type="Gene3D" id="1.10.287.1490">
    <property type="match status" value="1"/>
</dbReference>
<evidence type="ECO:0000256" key="12">
    <source>
        <dbReference type="SAM" id="MobiDB-lite"/>
    </source>
</evidence>
<feature type="domain" description="EH" evidence="14">
    <location>
        <begin position="288"/>
        <end position="379"/>
    </location>
</feature>
<feature type="compositionally biased region" description="Polar residues" evidence="12">
    <location>
        <begin position="697"/>
        <end position="706"/>
    </location>
</feature>
<evidence type="ECO:0000259" key="13">
    <source>
        <dbReference type="PROSITE" id="PS50030"/>
    </source>
</evidence>
<dbReference type="GO" id="GO:0010008">
    <property type="term" value="C:endosome membrane"/>
    <property type="evidence" value="ECO:0007669"/>
    <property type="project" value="UniProtKB-SubCell"/>
</dbReference>
<feature type="compositionally biased region" description="Low complexity" evidence="12">
    <location>
        <begin position="919"/>
        <end position="934"/>
    </location>
</feature>
<dbReference type="GO" id="GO:0016197">
    <property type="term" value="P:endosomal transport"/>
    <property type="evidence" value="ECO:0007669"/>
    <property type="project" value="TreeGrafter"/>
</dbReference>
<evidence type="ECO:0000256" key="1">
    <source>
        <dbReference type="ARBA" id="ARBA00004125"/>
    </source>
</evidence>
<feature type="region of interest" description="Disordered" evidence="12">
    <location>
        <begin position="656"/>
        <end position="811"/>
    </location>
</feature>
<dbReference type="InterPro" id="IPR009060">
    <property type="entry name" value="UBA-like_sf"/>
</dbReference>
<feature type="compositionally biased region" description="Polar residues" evidence="12">
    <location>
        <begin position="942"/>
        <end position="952"/>
    </location>
</feature>
<feature type="domain" description="EF-hand" evidence="15">
    <location>
        <begin position="321"/>
        <end position="356"/>
    </location>
</feature>
<dbReference type="InterPro" id="IPR002048">
    <property type="entry name" value="EF_hand_dom"/>
</dbReference>
<keyword evidence="5" id="KW-0254">Endocytosis</keyword>
<dbReference type="OrthoDB" id="524326at2759"/>
<name>A0A6H0Y4B4_9PEZI</name>
<feature type="compositionally biased region" description="Polar residues" evidence="12">
    <location>
        <begin position="730"/>
        <end position="748"/>
    </location>
</feature>
<evidence type="ECO:0000256" key="10">
    <source>
        <dbReference type="ARBA" id="ARBA00025194"/>
    </source>
</evidence>
<dbReference type="GO" id="GO:0005509">
    <property type="term" value="F:calcium ion binding"/>
    <property type="evidence" value="ECO:0007669"/>
    <property type="project" value="InterPro"/>
</dbReference>
<dbReference type="GO" id="GO:0003779">
    <property type="term" value="F:actin binding"/>
    <property type="evidence" value="ECO:0007669"/>
    <property type="project" value="UniProtKB-KW"/>
</dbReference>
<evidence type="ECO:0000256" key="8">
    <source>
        <dbReference type="ARBA" id="ARBA00023203"/>
    </source>
</evidence>
<feature type="domain" description="UBA" evidence="13">
    <location>
        <begin position="1203"/>
        <end position="1238"/>
    </location>
</feature>
<feature type="compositionally biased region" description="Acidic residues" evidence="12">
    <location>
        <begin position="1051"/>
        <end position="1063"/>
    </location>
</feature>
<dbReference type="InterPro" id="IPR011992">
    <property type="entry name" value="EF-hand-dom_pair"/>
</dbReference>
<feature type="compositionally biased region" description="Polar residues" evidence="12">
    <location>
        <begin position="1153"/>
        <end position="1188"/>
    </location>
</feature>
<organism evidence="16 17">
    <name type="scientific">Peltaster fructicola</name>
    <dbReference type="NCBI Taxonomy" id="286661"/>
    <lineage>
        <taxon>Eukaryota</taxon>
        <taxon>Fungi</taxon>
        <taxon>Dikarya</taxon>
        <taxon>Ascomycota</taxon>
        <taxon>Pezizomycotina</taxon>
        <taxon>Dothideomycetes</taxon>
        <taxon>Dothideomycetes incertae sedis</taxon>
        <taxon>Peltaster</taxon>
    </lineage>
</organism>
<dbReference type="InterPro" id="IPR015940">
    <property type="entry name" value="UBA"/>
</dbReference>
<keyword evidence="9" id="KW-0206">Cytoskeleton</keyword>
<evidence type="ECO:0000256" key="11">
    <source>
        <dbReference type="SAM" id="Coils"/>
    </source>
</evidence>
<feature type="region of interest" description="Disordered" evidence="12">
    <location>
        <begin position="823"/>
        <end position="1206"/>
    </location>
</feature>
<evidence type="ECO:0000256" key="9">
    <source>
        <dbReference type="ARBA" id="ARBA00023212"/>
    </source>
</evidence>
<dbReference type="EMBL" id="CP051143">
    <property type="protein sequence ID" value="QIX01843.1"/>
    <property type="molecule type" value="Genomic_DNA"/>
</dbReference>
<evidence type="ECO:0000256" key="3">
    <source>
        <dbReference type="ARBA" id="ARBA00004413"/>
    </source>
</evidence>
<dbReference type="SUPFAM" id="SSF46934">
    <property type="entry name" value="UBA-like"/>
    <property type="match status" value="1"/>
</dbReference>
<dbReference type="Proteomes" id="UP000503462">
    <property type="component" value="Chromosome 5"/>
</dbReference>
<feature type="coiled-coil region" evidence="11">
    <location>
        <begin position="517"/>
        <end position="649"/>
    </location>
</feature>
<sequence length="1238" mass="131285">MSDSNNDMNPAVLNLSAEEKRVFGFLFDKADVDQLGVITGERAVSFFERTGVQPQVLGEIWQIADTENRGFLSKPGFCIVLRLIGHVQAGREPSSELAFKPAPVPRFEGLQIPAVPAPAQPAVLQPQNSGQGAIRIPPLDPQKVAQYSGLFERSGAQNGLLNGLTAKAIFERAGLPVETLGKIWTLADREQRGALDQTEFIVAMHLLTSTKSKAMTTMPNTLPQGFYDAAARRGAPPPPQARQSGAVARQFTGGSIGAPVRTSSPLARPAGFGTPPPTAPSWLISHAEKAKYDQFFSSIDTQGRGILSGEQAVAFFGDSGLPEDTLASIWDLADIRSEGHLNKDEFAVAMYLIRQQRGPNAAPLPAFLPPALIPPSMRKQNIQQQTQQTTAPAFETVSEPKTMPKSAADDLFGLDEPSQPSQPPLAPLAPQTQKSVDPFETSSPSSPASPVRFQPQPQQANSMFKPFMPTSAFGASLASQTTGGSQGSAPQAKAVQPSAMDDLLGESDANAQESSKLNNDTTELANMSNQIGNLRTQMEDTQAKKSTTQAELNTTSTQKRDLETRLQQFRAQYEQEVRVVKELEQQLTQSRESTKKLGQELALLEGASKDLQAQHQSISQGLQADQAENASLKQQITQLNAEVARLKPEIEKMKLDARQQKADPAARDIVSPAGSTMSSTNPFFRKAGVETERSASPAATGTNAATPSAFDQLFGPAFAQETRGPPPATTFANKSHPSGLTDSISSDGKLTPAATPPPAESRELPVVSEPPPPSLSRQFTPEQLPVGGLKPASQDHDETASTAVLAGSEIGSEGAMTPAAIVDNLPGAFPGEPETVKKAVPSSTEADFNSAFASFGAGEKSRDAEHNEDPFTSSFPQPPKAALSNSEFPPIRSLEHEDEDDDSDSDDEPAHSFNNNFSPATTAPATSTDAPEAAVSELPKITAQSSPPTYEQSEGPARTGSEPNAFPKEFTGLLPARSDPTSPEPVHEEPTTPKAVQQKQPSFPVQTPISATGTATSDVFHDASSRPLSLATDAAENHHGHAVAAPKNAFDEFDDFDDLAEAQEADKNGSDFDFGFGHSRGPSEFDAAFDSPAQTTNTTRTNTAASSGFGSQSTNGFPSVAATSPFAGGNTANSSIQHTPETKHDWDAIFSGLDNSNTGNLENSLGSDPWETGTSSGLSANPVPTTQAGKAKDIGRAITPGTEHDDPILKRLTGMGYARGDALKALEKYDYDINAVSS</sequence>
<keyword evidence="17" id="KW-1185">Reference proteome</keyword>
<feature type="compositionally biased region" description="Polar residues" evidence="12">
    <location>
        <begin position="1130"/>
        <end position="1139"/>
    </location>
</feature>
<dbReference type="PANTHER" id="PTHR11216:SF170">
    <property type="entry name" value="DYNAMIN ASSOCIATED PROTEIN 160, ISOFORM D"/>
    <property type="match status" value="1"/>
</dbReference>
<evidence type="ECO:0008006" key="18">
    <source>
        <dbReference type="Google" id="ProtNLM"/>
    </source>
</evidence>
<protein>
    <recommendedName>
        <fullName evidence="18">Cytoskeletal adapter protein sagA</fullName>
    </recommendedName>
</protein>
<gene>
    <name evidence="16" type="ORF">AMS68_007360</name>
</gene>
<dbReference type="AlphaFoldDB" id="A0A6H0Y4B4"/>
<dbReference type="GO" id="GO:0006897">
    <property type="term" value="P:endocytosis"/>
    <property type="evidence" value="ECO:0007669"/>
    <property type="project" value="UniProtKB-KW"/>
</dbReference>
<feature type="compositionally biased region" description="Polar residues" evidence="12">
    <location>
        <begin position="477"/>
        <end position="489"/>
    </location>
</feature>
<dbReference type="PROSITE" id="PS50222">
    <property type="entry name" value="EF_HAND_2"/>
    <property type="match status" value="1"/>
</dbReference>
<keyword evidence="6" id="KW-0967">Endosome</keyword>
<dbReference type="PROSITE" id="PS50030">
    <property type="entry name" value="UBA"/>
    <property type="match status" value="1"/>
</dbReference>
<dbReference type="InterPro" id="IPR000261">
    <property type="entry name" value="EH_dom"/>
</dbReference>
<dbReference type="GO" id="GO:0005886">
    <property type="term" value="C:plasma membrane"/>
    <property type="evidence" value="ECO:0007669"/>
    <property type="project" value="UniProtKB-SubCell"/>
</dbReference>
<reference evidence="16 17" key="1">
    <citation type="journal article" date="2016" name="Sci. Rep.">
        <title>Peltaster fructicola genome reveals evolution from an invasive phytopathogen to an ectophytic parasite.</title>
        <authorList>
            <person name="Xu C."/>
            <person name="Chen H."/>
            <person name="Gleason M.L."/>
            <person name="Xu J.R."/>
            <person name="Liu H."/>
            <person name="Zhang R."/>
            <person name="Sun G."/>
        </authorList>
    </citation>
    <scope>NUCLEOTIDE SEQUENCE [LARGE SCALE GENOMIC DNA]</scope>
    <source>
        <strain evidence="16 17">LNHT1506</strain>
    </source>
</reference>
<feature type="region of interest" description="Disordered" evidence="12">
    <location>
        <begin position="475"/>
        <end position="496"/>
    </location>
</feature>
<dbReference type="Gene3D" id="1.10.238.10">
    <property type="entry name" value="EF-hand"/>
    <property type="match status" value="3"/>
</dbReference>
<dbReference type="SMART" id="SM00027">
    <property type="entry name" value="EH"/>
    <property type="match status" value="3"/>
</dbReference>
<feature type="domain" description="EH" evidence="14">
    <location>
        <begin position="19"/>
        <end position="105"/>
    </location>
</feature>
<evidence type="ECO:0000259" key="15">
    <source>
        <dbReference type="PROSITE" id="PS50222"/>
    </source>
</evidence>
<evidence type="ECO:0000256" key="5">
    <source>
        <dbReference type="ARBA" id="ARBA00022583"/>
    </source>
</evidence>
<accession>A0A6H0Y4B4</accession>
<feature type="compositionally biased region" description="Basic and acidic residues" evidence="12">
    <location>
        <begin position="859"/>
        <end position="869"/>
    </location>
</feature>
<feature type="compositionally biased region" description="Polar residues" evidence="12">
    <location>
        <begin position="673"/>
        <end position="682"/>
    </location>
</feature>
<feature type="compositionally biased region" description="Acidic residues" evidence="12">
    <location>
        <begin position="896"/>
        <end position="907"/>
    </location>
</feature>
<evidence type="ECO:0000256" key="7">
    <source>
        <dbReference type="ARBA" id="ARBA00023054"/>
    </source>
</evidence>
<comment type="function">
    <text evidence="10">Component of the PAN1 actin cytoskeleton-regulatory complex required for the internalization of endosomes during actin-coupled endocytosis. The complex links the site of endocytosis to the cell membrane-associated actin cytoskeleton. Mediates uptake of external molecules and vacuolar degradation of plasma membrane proteins. Plays a role in the proper organization of the cell membrane-associated actin cytoskeleton and promotes its destabilization.</text>
</comment>
<dbReference type="PANTHER" id="PTHR11216">
    <property type="entry name" value="EH DOMAIN"/>
    <property type="match status" value="1"/>
</dbReference>
<proteinExistence type="predicted"/>
<evidence type="ECO:0000256" key="6">
    <source>
        <dbReference type="ARBA" id="ARBA00022753"/>
    </source>
</evidence>
<dbReference type="GO" id="GO:0030479">
    <property type="term" value="C:actin cortical patch"/>
    <property type="evidence" value="ECO:0007669"/>
    <property type="project" value="UniProtKB-SubCell"/>
</dbReference>
<keyword evidence="7 11" id="KW-0175">Coiled coil</keyword>
<comment type="subunit">
    <text evidence="4">Component of the PAN1 actin cytoskeleton-regulatory complex.</text>
</comment>
<feature type="region of interest" description="Disordered" evidence="12">
    <location>
        <begin position="378"/>
        <end position="456"/>
    </location>
</feature>